<dbReference type="GO" id="GO:0009279">
    <property type="term" value="C:cell outer membrane"/>
    <property type="evidence" value="ECO:0007669"/>
    <property type="project" value="UniProtKB-SubCell"/>
</dbReference>
<feature type="domain" description="Trimeric autotransporter adhesin YadA-like C-terminal membrane anchor" evidence="10">
    <location>
        <begin position="260"/>
        <end position="318"/>
    </location>
</feature>
<dbReference type="RefSeq" id="WP_108090781.1">
    <property type="nucleotide sequence ID" value="NZ_PZPP01000015.1"/>
</dbReference>
<comment type="caution">
    <text evidence="11">The sequence shown here is derived from an EMBL/GenBank/DDBJ whole genome shotgun (WGS) entry which is preliminary data.</text>
</comment>
<comment type="subcellular location">
    <subcellularLocation>
        <location evidence="2">Cell outer membrane</location>
    </subcellularLocation>
    <subcellularLocation>
        <location evidence="1">Cell surface</location>
    </subcellularLocation>
</comment>
<evidence type="ECO:0000256" key="4">
    <source>
        <dbReference type="ARBA" id="ARBA00022692"/>
    </source>
</evidence>
<evidence type="ECO:0000259" key="10">
    <source>
        <dbReference type="Pfam" id="PF03895"/>
    </source>
</evidence>
<evidence type="ECO:0000256" key="3">
    <source>
        <dbReference type="ARBA" id="ARBA00022452"/>
    </source>
</evidence>
<organism evidence="11 12">
    <name type="scientific">Enterobacter cloacae</name>
    <dbReference type="NCBI Taxonomy" id="550"/>
    <lineage>
        <taxon>Bacteria</taxon>
        <taxon>Pseudomonadati</taxon>
        <taxon>Pseudomonadota</taxon>
        <taxon>Gammaproteobacteria</taxon>
        <taxon>Enterobacterales</taxon>
        <taxon>Enterobacteriaceae</taxon>
        <taxon>Enterobacter</taxon>
        <taxon>Enterobacter cloacae complex</taxon>
    </lineage>
</organism>
<evidence type="ECO:0000256" key="6">
    <source>
        <dbReference type="ARBA" id="ARBA00023136"/>
    </source>
</evidence>
<dbReference type="GO" id="GO:0009986">
    <property type="term" value="C:cell surface"/>
    <property type="evidence" value="ECO:0007669"/>
    <property type="project" value="UniProtKB-SubCell"/>
</dbReference>
<evidence type="ECO:0000256" key="2">
    <source>
        <dbReference type="ARBA" id="ARBA00004442"/>
    </source>
</evidence>
<keyword evidence="7" id="KW-0998">Cell outer membrane</keyword>
<name>A0A2T4XWG6_ENTCL</name>
<accession>A0A2T4XWG6</accession>
<dbReference type="SUPFAM" id="SSF54523">
    <property type="entry name" value="Pili subunits"/>
    <property type="match status" value="1"/>
</dbReference>
<keyword evidence="5 9" id="KW-0732">Signal</keyword>
<keyword evidence="4" id="KW-0812">Transmembrane</keyword>
<evidence type="ECO:0000256" key="5">
    <source>
        <dbReference type="ARBA" id="ARBA00022729"/>
    </source>
</evidence>
<dbReference type="Pfam" id="PF03895">
    <property type="entry name" value="YadA_anchor"/>
    <property type="match status" value="1"/>
</dbReference>
<dbReference type="InterPro" id="IPR045584">
    <property type="entry name" value="Pilin-like"/>
</dbReference>
<sequence>MKTTVKTTLTVIVLGSMLVAVVPANADDIYVKDTSGLGTQGTYIHLQGQDESAKTYDLDGMASVTQLNSVASHVSNLDADLNSTKNGVLIVQSEVVQNATDIQANKDAITQNKADQDQVNNALLNQNIQQDAKITDNSDRITTLENAPKPTNGVDGKDGATGTAGANGKDGKDGANGVTTTITQVDTATQAKVAANTAAISSTSNQAAGVAQDLQDAKKVFSQQQANTNAQFKSLRDEVDSNKKEARSGAASAIAIASMPQVEASQNVMFSAGVGSFKDEQAVSVGASFHAGAATVKTGVSTSTNNDFALGAGVGFGF</sequence>
<protein>
    <recommendedName>
        <fullName evidence="10">Trimeric autotransporter adhesin YadA-like C-terminal membrane anchor domain-containing protein</fullName>
    </recommendedName>
</protein>
<feature type="signal peptide" evidence="9">
    <location>
        <begin position="1"/>
        <end position="26"/>
    </location>
</feature>
<dbReference type="EMBL" id="PZPP01000015">
    <property type="protein sequence ID" value="PTM34271.1"/>
    <property type="molecule type" value="Genomic_DNA"/>
</dbReference>
<evidence type="ECO:0000313" key="11">
    <source>
        <dbReference type="EMBL" id="PTM34271.1"/>
    </source>
</evidence>
<dbReference type="Proteomes" id="UP000241614">
    <property type="component" value="Unassembled WGS sequence"/>
</dbReference>
<dbReference type="Gene3D" id="3.30.1300.30">
    <property type="entry name" value="GSPII I/J protein-like"/>
    <property type="match status" value="1"/>
</dbReference>
<evidence type="ECO:0000256" key="7">
    <source>
        <dbReference type="ARBA" id="ARBA00023237"/>
    </source>
</evidence>
<keyword evidence="6" id="KW-0472">Membrane</keyword>
<dbReference type="AlphaFoldDB" id="A0A2T4XWG6"/>
<evidence type="ECO:0000256" key="9">
    <source>
        <dbReference type="SAM" id="SignalP"/>
    </source>
</evidence>
<evidence type="ECO:0000313" key="12">
    <source>
        <dbReference type="Proteomes" id="UP000241614"/>
    </source>
</evidence>
<gene>
    <name evidence="11" type="ORF">DA103_17055</name>
</gene>
<keyword evidence="3" id="KW-1134">Transmembrane beta strand</keyword>
<reference evidence="11 12" key="1">
    <citation type="submission" date="2018-04" db="EMBL/GenBank/DDBJ databases">
        <title>Genome sequencing reveals highly heavy metal resistance and biotechnology application of the novel Enterobacter cloacae amazonensis isolated from wastewater river in Manaus - Amazonas.</title>
        <authorList>
            <person name="Astolfi M.C.T."/>
            <person name="Carvalho E.B.D.S."/>
            <person name="Lacerda L.B."/>
            <person name="Pinto M.V."/>
            <person name="Nogueira V.B."/>
            <person name="Barros A.M."/>
            <person name="Astolfi-Filho S."/>
        </authorList>
    </citation>
    <scope>NUCLEOTIDE SEQUENCE [LARGE SCALE GENOMIC DNA]</scope>
    <source>
        <strain evidence="12">amazonensis</strain>
    </source>
</reference>
<feature type="region of interest" description="Disordered" evidence="8">
    <location>
        <begin position="138"/>
        <end position="176"/>
    </location>
</feature>
<proteinExistence type="predicted"/>
<dbReference type="InterPro" id="IPR005594">
    <property type="entry name" value="YadA_C"/>
</dbReference>
<evidence type="ECO:0000256" key="1">
    <source>
        <dbReference type="ARBA" id="ARBA00004241"/>
    </source>
</evidence>
<feature type="chain" id="PRO_5015400441" description="Trimeric autotransporter adhesin YadA-like C-terminal membrane anchor domain-containing protein" evidence="9">
    <location>
        <begin position="27"/>
        <end position="318"/>
    </location>
</feature>
<evidence type="ECO:0000256" key="8">
    <source>
        <dbReference type="SAM" id="MobiDB-lite"/>
    </source>
</evidence>
<dbReference type="OrthoDB" id="6573064at2"/>